<sequence length="212" mass="23483">MVAHHLQPQPLALLSITGIPTFRHSFFNSSTLISSELPTESRVQKCLEGPLCVGTRPEGDLTIFDPASLTESGTKRLTYERPEPAQNILEYDAKNPRKGLYSYLMYKNAFVPLLESIDLGYEWAKTNPQGSKLAQWPATVFIQGDNDHDVNADVTIQVARDLGQGKARLIIAEGQGHLFEATSFLKDTGVGMDAVRRAIKELDEVLSHHHKG</sequence>
<dbReference type="InterPro" id="IPR029058">
    <property type="entry name" value="AB_hydrolase_fold"/>
</dbReference>
<proteinExistence type="predicted"/>
<gene>
    <name evidence="1" type="ORF">SAMD00023353_1500210</name>
</gene>
<dbReference type="OrthoDB" id="19653at2759"/>
<dbReference type="Gene3D" id="3.40.50.1820">
    <property type="entry name" value="alpha/beta hydrolase"/>
    <property type="match status" value="1"/>
</dbReference>
<protein>
    <submittedName>
        <fullName evidence="1">Putative endomembrane protein 70-like protein</fullName>
    </submittedName>
</protein>
<dbReference type="Proteomes" id="UP000054516">
    <property type="component" value="Unassembled WGS sequence"/>
</dbReference>
<evidence type="ECO:0000313" key="2">
    <source>
        <dbReference type="Proteomes" id="UP000054516"/>
    </source>
</evidence>
<accession>A0A1S8A709</accession>
<keyword evidence="2" id="KW-1185">Reference proteome</keyword>
<dbReference type="EMBL" id="DF977460">
    <property type="protein sequence ID" value="GAW25876.1"/>
    <property type="molecule type" value="Genomic_DNA"/>
</dbReference>
<reference evidence="1" key="1">
    <citation type="submission" date="2016-03" db="EMBL/GenBank/DDBJ databases">
        <title>Draft genome sequence of Rosellinia necatrix.</title>
        <authorList>
            <person name="Kanematsu S."/>
        </authorList>
    </citation>
    <scope>NUCLEOTIDE SEQUENCE [LARGE SCALE GENOMIC DNA]</scope>
    <source>
        <strain evidence="1">W97</strain>
    </source>
</reference>
<evidence type="ECO:0000313" key="1">
    <source>
        <dbReference type="EMBL" id="GAW25876.1"/>
    </source>
</evidence>
<organism evidence="1">
    <name type="scientific">Rosellinia necatrix</name>
    <name type="common">White root-rot fungus</name>
    <dbReference type="NCBI Taxonomy" id="77044"/>
    <lineage>
        <taxon>Eukaryota</taxon>
        <taxon>Fungi</taxon>
        <taxon>Dikarya</taxon>
        <taxon>Ascomycota</taxon>
        <taxon>Pezizomycotina</taxon>
        <taxon>Sordariomycetes</taxon>
        <taxon>Xylariomycetidae</taxon>
        <taxon>Xylariales</taxon>
        <taxon>Xylariaceae</taxon>
        <taxon>Rosellinia</taxon>
    </lineage>
</organism>
<dbReference type="AlphaFoldDB" id="A0A1S8A709"/>
<name>A0A1S8A709_ROSNE</name>
<dbReference type="SUPFAM" id="SSF53474">
    <property type="entry name" value="alpha/beta-Hydrolases"/>
    <property type="match status" value="1"/>
</dbReference>